<dbReference type="Proteomes" id="UP000063308">
    <property type="component" value="Chromosome"/>
</dbReference>
<organism evidence="1 2">
    <name type="scientific">Bradyrhizobium diazoefficiens</name>
    <dbReference type="NCBI Taxonomy" id="1355477"/>
    <lineage>
        <taxon>Bacteria</taxon>
        <taxon>Pseudomonadati</taxon>
        <taxon>Pseudomonadota</taxon>
        <taxon>Alphaproteobacteria</taxon>
        <taxon>Hyphomicrobiales</taxon>
        <taxon>Nitrobacteraceae</taxon>
        <taxon>Bradyrhizobium</taxon>
    </lineage>
</organism>
<evidence type="ECO:0000313" key="1">
    <source>
        <dbReference type="EMBL" id="BAR61544.1"/>
    </source>
</evidence>
<accession>A0A0E4BWA1</accession>
<evidence type="ECO:0000313" key="2">
    <source>
        <dbReference type="Proteomes" id="UP000063308"/>
    </source>
</evidence>
<protein>
    <submittedName>
        <fullName evidence="1">Uncharacterized protein</fullName>
    </submittedName>
</protein>
<reference evidence="1 2" key="1">
    <citation type="submission" date="2014-11" db="EMBL/GenBank/DDBJ databases">
        <title>Symbiosis island explosion on the genome of extra-slow-growing strains of soybean bradyrhizobia with massive insertion sequences.</title>
        <authorList>
            <person name="Iida T."/>
            <person name="Minamisawa K."/>
        </authorList>
    </citation>
    <scope>NUCLEOTIDE SEQUENCE [LARGE SCALE GENOMIC DNA]</scope>
    <source>
        <strain evidence="1 2">NK6</strain>
    </source>
</reference>
<sequence length="60" mass="6790">MTCLGKQREHGNILVRRATRLKGVNYGFEIAIRLGSARRRRVCAVNAHRRITASHRFAGS</sequence>
<dbReference type="AlphaFoldDB" id="A0A0E4BWA1"/>
<name>A0A0E4BWA1_9BRAD</name>
<gene>
    <name evidence="1" type="ORF">NK6_8395</name>
</gene>
<proteinExistence type="predicted"/>
<dbReference type="EMBL" id="AP014685">
    <property type="protein sequence ID" value="BAR61544.1"/>
    <property type="molecule type" value="Genomic_DNA"/>
</dbReference>